<feature type="region of interest" description="Disordered" evidence="9">
    <location>
        <begin position="101"/>
        <end position="127"/>
    </location>
</feature>
<dbReference type="PANTHER" id="PTHR18847">
    <property type="entry name" value="20 KD NUCLEAR CAP BINDING PROTEIN"/>
    <property type="match status" value="1"/>
</dbReference>
<gene>
    <name evidence="11" type="ORF">PHATR_13520</name>
</gene>
<dbReference type="HOGENOM" id="CLU_1231944_0_0_1"/>
<evidence type="ECO:0000259" key="10">
    <source>
        <dbReference type="PROSITE" id="PS50102"/>
    </source>
</evidence>
<name>B5Y3E5_PHATC</name>
<dbReference type="SUPFAM" id="SSF54928">
    <property type="entry name" value="RNA-binding domain, RBD"/>
    <property type="match status" value="1"/>
</dbReference>
<keyword evidence="4 7" id="KW-0694">RNA-binding</keyword>
<dbReference type="PaxDb" id="2850-Phatr13520"/>
<evidence type="ECO:0000256" key="1">
    <source>
        <dbReference type="ARBA" id="ARBA00004123"/>
    </source>
</evidence>
<evidence type="ECO:0000256" key="5">
    <source>
        <dbReference type="ARBA" id="ARBA00023187"/>
    </source>
</evidence>
<comment type="similarity">
    <text evidence="2 8">Belongs to the RRM NCBP2 family.</text>
</comment>
<evidence type="ECO:0000313" key="12">
    <source>
        <dbReference type="Proteomes" id="UP000000759"/>
    </source>
</evidence>
<dbReference type="eggNOG" id="KOG0121">
    <property type="taxonomic scope" value="Eukaryota"/>
</dbReference>
<dbReference type="InterPro" id="IPR034148">
    <property type="entry name" value="NCBP2_RRM"/>
</dbReference>
<keyword evidence="3 8" id="KW-0507">mRNA processing</keyword>
<feature type="non-terminal residue" evidence="11">
    <location>
        <position position="1"/>
    </location>
</feature>
<keyword evidence="6 8" id="KW-0539">Nucleus</keyword>
<feature type="non-terminal residue" evidence="11">
    <location>
        <position position="127"/>
    </location>
</feature>
<accession>B5Y3E5</accession>
<dbReference type="FunCoup" id="B5Y3E5">
    <property type="interactions" value="204"/>
</dbReference>
<reference evidence="11 12" key="1">
    <citation type="journal article" date="2008" name="Nature">
        <title>The Phaeodactylum genome reveals the evolutionary history of diatom genomes.</title>
        <authorList>
            <person name="Bowler C."/>
            <person name="Allen A.E."/>
            <person name="Badger J.H."/>
            <person name="Grimwood J."/>
            <person name="Jabbari K."/>
            <person name="Kuo A."/>
            <person name="Maheswari U."/>
            <person name="Martens C."/>
            <person name="Maumus F."/>
            <person name="Otillar R.P."/>
            <person name="Rayko E."/>
            <person name="Salamov A."/>
            <person name="Vandepoele K."/>
            <person name="Beszteri B."/>
            <person name="Gruber A."/>
            <person name="Heijde M."/>
            <person name="Katinka M."/>
            <person name="Mock T."/>
            <person name="Valentin K."/>
            <person name="Verret F."/>
            <person name="Berges J.A."/>
            <person name="Brownlee C."/>
            <person name="Cadoret J.P."/>
            <person name="Chiovitti A."/>
            <person name="Choi C.J."/>
            <person name="Coesel S."/>
            <person name="De Martino A."/>
            <person name="Detter J.C."/>
            <person name="Durkin C."/>
            <person name="Falciatore A."/>
            <person name="Fournet J."/>
            <person name="Haruta M."/>
            <person name="Huysman M.J."/>
            <person name="Jenkins B.D."/>
            <person name="Jiroutova K."/>
            <person name="Jorgensen R.E."/>
            <person name="Joubert Y."/>
            <person name="Kaplan A."/>
            <person name="Kroger N."/>
            <person name="Kroth P.G."/>
            <person name="La Roche J."/>
            <person name="Lindquist E."/>
            <person name="Lommer M."/>
            <person name="Martin-Jezequel V."/>
            <person name="Lopez P.J."/>
            <person name="Lucas S."/>
            <person name="Mangogna M."/>
            <person name="McGinnis K."/>
            <person name="Medlin L.K."/>
            <person name="Montsant A."/>
            <person name="Oudot-Le Secq M.P."/>
            <person name="Napoli C."/>
            <person name="Obornik M."/>
            <person name="Parker M.S."/>
            <person name="Petit J.L."/>
            <person name="Porcel B.M."/>
            <person name="Poulsen N."/>
            <person name="Robison M."/>
            <person name="Rychlewski L."/>
            <person name="Rynearson T.A."/>
            <person name="Schmutz J."/>
            <person name="Shapiro H."/>
            <person name="Siaut M."/>
            <person name="Stanley M."/>
            <person name="Sussman M.R."/>
            <person name="Taylor A.R."/>
            <person name="Vardi A."/>
            <person name="von Dassow P."/>
            <person name="Vyverman W."/>
            <person name="Willis A."/>
            <person name="Wyrwicz L.S."/>
            <person name="Rokhsar D.S."/>
            <person name="Weissenbach J."/>
            <person name="Armbrust E.V."/>
            <person name="Green B.R."/>
            <person name="Van de Peer Y."/>
            <person name="Grigoriev I.V."/>
        </authorList>
    </citation>
    <scope>NUCLEOTIDE SEQUENCE [LARGE SCALE GENOMIC DNA]</scope>
    <source>
        <strain evidence="11 12">CCAP 1055/1</strain>
    </source>
</reference>
<dbReference type="AlphaFoldDB" id="B5Y3E5"/>
<reference evidence="12" key="2">
    <citation type="submission" date="2008-08" db="EMBL/GenBank/DDBJ databases">
        <authorList>
            <consortium name="Diatom Consortium"/>
            <person name="Grigoriev I."/>
            <person name="Grimwood J."/>
            <person name="Kuo A."/>
            <person name="Otillar R.P."/>
            <person name="Salamov A."/>
            <person name="Detter J.C."/>
            <person name="Lindquist E."/>
            <person name="Shapiro H."/>
            <person name="Lucas S."/>
            <person name="Glavina del Rio T."/>
            <person name="Pitluck S."/>
            <person name="Rokhsar D."/>
            <person name="Bowler C."/>
        </authorList>
    </citation>
    <scope>GENOME REANNOTATION</scope>
    <source>
        <strain evidence="12">CCAP 1055/1</strain>
    </source>
</reference>
<dbReference type="PROSITE" id="PS50102">
    <property type="entry name" value="RRM"/>
    <property type="match status" value="1"/>
</dbReference>
<dbReference type="GO" id="GO:0000339">
    <property type="term" value="F:RNA cap binding"/>
    <property type="evidence" value="ECO:0007669"/>
    <property type="project" value="InterPro"/>
</dbReference>
<dbReference type="GO" id="GO:0005634">
    <property type="term" value="C:nucleus"/>
    <property type="evidence" value="ECO:0007669"/>
    <property type="project" value="UniProtKB-SubCell"/>
</dbReference>
<evidence type="ECO:0000256" key="7">
    <source>
        <dbReference type="PROSITE-ProRule" id="PRU00176"/>
    </source>
</evidence>
<dbReference type="GO" id="GO:0045292">
    <property type="term" value="P:mRNA cis splicing, via spliceosome"/>
    <property type="evidence" value="ECO:0007669"/>
    <property type="project" value="InterPro"/>
</dbReference>
<keyword evidence="12" id="KW-1185">Reference proteome</keyword>
<dbReference type="GeneID" id="7204590"/>
<evidence type="ECO:0000256" key="2">
    <source>
        <dbReference type="ARBA" id="ARBA00010725"/>
    </source>
</evidence>
<dbReference type="Proteomes" id="UP000000759">
    <property type="component" value="Chromosome 11"/>
</dbReference>
<dbReference type="InterPro" id="IPR035979">
    <property type="entry name" value="RBD_domain_sf"/>
</dbReference>
<dbReference type="GO" id="GO:0005846">
    <property type="term" value="C:nuclear cap binding complex"/>
    <property type="evidence" value="ECO:0007669"/>
    <property type="project" value="InterPro"/>
</dbReference>
<keyword evidence="5 8" id="KW-0508">mRNA splicing</keyword>
<dbReference type="OrthoDB" id="201398at2759"/>
<evidence type="ECO:0000256" key="9">
    <source>
        <dbReference type="SAM" id="MobiDB-lite"/>
    </source>
</evidence>
<dbReference type="RefSeq" id="XP_002185638.1">
    <property type="nucleotide sequence ID" value="XM_002185602.1"/>
</dbReference>
<feature type="compositionally biased region" description="Basic and acidic residues" evidence="9">
    <location>
        <begin position="115"/>
        <end position="127"/>
    </location>
</feature>
<dbReference type="InterPro" id="IPR027157">
    <property type="entry name" value="NCBP2"/>
</dbReference>
<dbReference type="InterPro" id="IPR012677">
    <property type="entry name" value="Nucleotide-bd_a/b_plait_sf"/>
</dbReference>
<evidence type="ECO:0000313" key="11">
    <source>
        <dbReference type="EMBL" id="ACI65108.1"/>
    </source>
</evidence>
<proteinExistence type="inferred from homology"/>
<organism evidence="11 12">
    <name type="scientific">Phaeodactylum tricornutum (strain CCAP 1055/1)</name>
    <dbReference type="NCBI Taxonomy" id="556484"/>
    <lineage>
        <taxon>Eukaryota</taxon>
        <taxon>Sar</taxon>
        <taxon>Stramenopiles</taxon>
        <taxon>Ochrophyta</taxon>
        <taxon>Bacillariophyta</taxon>
        <taxon>Bacillariophyceae</taxon>
        <taxon>Bacillariophycidae</taxon>
        <taxon>Naviculales</taxon>
        <taxon>Phaeodactylaceae</taxon>
        <taxon>Phaeodactylum</taxon>
    </lineage>
</organism>
<evidence type="ECO:0000256" key="8">
    <source>
        <dbReference type="RuleBase" id="RU364036"/>
    </source>
</evidence>
<dbReference type="InParanoid" id="B5Y3E5"/>
<evidence type="ECO:0000256" key="3">
    <source>
        <dbReference type="ARBA" id="ARBA00022664"/>
    </source>
</evidence>
<protein>
    <recommendedName>
        <fullName evidence="8">Nuclear cap-binding protein subunit 2</fullName>
    </recommendedName>
    <alternativeName>
        <fullName evidence="8">20 kDa nuclear cap-binding protein</fullName>
    </alternativeName>
</protein>
<dbReference type="PANTHER" id="PTHR18847:SF0">
    <property type="entry name" value="NUCLEAR CAP-BINDING PROTEIN SUBUNIT 2"/>
    <property type="match status" value="1"/>
</dbReference>
<dbReference type="EMBL" id="CP001141">
    <property type="protein sequence ID" value="ACI65108.1"/>
    <property type="molecule type" value="Genomic_DNA"/>
</dbReference>
<dbReference type="KEGG" id="pti:PHATR_13520"/>
<dbReference type="Gene3D" id="3.30.70.330">
    <property type="match status" value="1"/>
</dbReference>
<dbReference type="InterPro" id="IPR000504">
    <property type="entry name" value="RRM_dom"/>
</dbReference>
<dbReference type="Pfam" id="PF00076">
    <property type="entry name" value="RRM_1"/>
    <property type="match status" value="1"/>
</dbReference>
<evidence type="ECO:0000256" key="6">
    <source>
        <dbReference type="ARBA" id="ARBA00023242"/>
    </source>
</evidence>
<feature type="domain" description="RRM" evidence="10">
    <location>
        <begin position="21"/>
        <end position="99"/>
    </location>
</feature>
<dbReference type="SMART" id="SM00360">
    <property type="entry name" value="RRM"/>
    <property type="match status" value="1"/>
</dbReference>
<dbReference type="CDD" id="cd12240">
    <property type="entry name" value="RRM_NCBP2"/>
    <property type="match status" value="1"/>
</dbReference>
<sequence>YWDRSHYKSPAQQMEALAKSSTLYIGNLAFSTRSRHVRAHFAQIGPVRSVQMGLDRLKKTPCGFCFVEYHYRTDALAAVANLSGTKLDGRVIRVELDAGFQPGRQYGRGLSGGQVRDDRRTAADPAR</sequence>
<comment type="subcellular location">
    <subcellularLocation>
        <location evidence="1 8">Nucleus</location>
    </subcellularLocation>
</comment>
<dbReference type="STRING" id="556484.B5Y3E5"/>
<evidence type="ECO:0000256" key="4">
    <source>
        <dbReference type="ARBA" id="ARBA00022884"/>
    </source>
</evidence>